<dbReference type="OrthoDB" id="6432034at2759"/>
<proteinExistence type="predicted"/>
<comment type="caution">
    <text evidence="1">The sequence shown here is derived from an EMBL/GenBank/DDBJ whole genome shotgun (WGS) entry which is preliminary data.</text>
</comment>
<organism evidence="1 2">
    <name type="scientific">Araneus ventricosus</name>
    <name type="common">Orbweaver spider</name>
    <name type="synonym">Epeira ventricosa</name>
    <dbReference type="NCBI Taxonomy" id="182803"/>
    <lineage>
        <taxon>Eukaryota</taxon>
        <taxon>Metazoa</taxon>
        <taxon>Ecdysozoa</taxon>
        <taxon>Arthropoda</taxon>
        <taxon>Chelicerata</taxon>
        <taxon>Arachnida</taxon>
        <taxon>Araneae</taxon>
        <taxon>Araneomorphae</taxon>
        <taxon>Entelegynae</taxon>
        <taxon>Araneoidea</taxon>
        <taxon>Araneidae</taxon>
        <taxon>Araneus</taxon>
    </lineage>
</organism>
<dbReference type="EMBL" id="BGPR01003231">
    <property type="protein sequence ID" value="GBM85401.1"/>
    <property type="molecule type" value="Genomic_DNA"/>
</dbReference>
<dbReference type="Proteomes" id="UP000499080">
    <property type="component" value="Unassembled WGS sequence"/>
</dbReference>
<dbReference type="AlphaFoldDB" id="A0A4Y2J561"/>
<reference evidence="1 2" key="1">
    <citation type="journal article" date="2019" name="Sci. Rep.">
        <title>Orb-weaving spider Araneus ventricosus genome elucidates the spidroin gene catalogue.</title>
        <authorList>
            <person name="Kono N."/>
            <person name="Nakamura H."/>
            <person name="Ohtoshi R."/>
            <person name="Moran D.A.P."/>
            <person name="Shinohara A."/>
            <person name="Yoshida Y."/>
            <person name="Fujiwara M."/>
            <person name="Mori M."/>
            <person name="Tomita M."/>
            <person name="Arakawa K."/>
        </authorList>
    </citation>
    <scope>NUCLEOTIDE SEQUENCE [LARGE SCALE GENOMIC DNA]</scope>
</reference>
<keyword evidence="2" id="KW-1185">Reference proteome</keyword>
<protein>
    <submittedName>
        <fullName evidence="1">Uncharacterized protein</fullName>
    </submittedName>
</protein>
<evidence type="ECO:0000313" key="2">
    <source>
        <dbReference type="Proteomes" id="UP000499080"/>
    </source>
</evidence>
<name>A0A4Y2J561_ARAVE</name>
<accession>A0A4Y2J561</accession>
<gene>
    <name evidence="1" type="ORF">AVEN_209024_1</name>
</gene>
<sequence length="100" mass="11429">MIENALEGVTKRTLTFASKKLWSVSVVELTLRSLSQCPVEPMVNEIMSGQDQWTGDVEDVQHEVLLCMRQQPKEFYAAIIGALIKRWDKCINIGKDYVEK</sequence>
<evidence type="ECO:0000313" key="1">
    <source>
        <dbReference type="EMBL" id="GBM85401.1"/>
    </source>
</evidence>